<sequence length="164" mass="18694">MEKEDARLKFFFDELYLSSNPSSNNKGSQEHSTGASNTSIDTIANLEVNTTSRTITRHKTSALVEHTKIIDFELTKYTNEALMPNTTTTSTATHLEMILINPITTQNAILNISHNQRWEFRIVNDDIKIEELTVHSYDVRLHIQCVKKVFGQDLHDENQLSNSS</sequence>
<reference evidence="1" key="1">
    <citation type="submission" date="2021-06" db="EMBL/GenBank/DDBJ databases">
        <authorList>
            <person name="Kallberg Y."/>
            <person name="Tangrot J."/>
            <person name="Rosling A."/>
        </authorList>
    </citation>
    <scope>NUCLEOTIDE SEQUENCE</scope>
    <source>
        <strain evidence="1">AZ414A</strain>
    </source>
</reference>
<dbReference type="OrthoDB" id="2363152at2759"/>
<accession>A0A9N9GXC9</accession>
<keyword evidence="2" id="KW-1185">Reference proteome</keyword>
<dbReference type="Proteomes" id="UP000789706">
    <property type="component" value="Unassembled WGS sequence"/>
</dbReference>
<evidence type="ECO:0000313" key="1">
    <source>
        <dbReference type="EMBL" id="CAG8631980.1"/>
    </source>
</evidence>
<protein>
    <submittedName>
        <fullName evidence="1">6174_t:CDS:1</fullName>
    </submittedName>
</protein>
<organism evidence="1 2">
    <name type="scientific">Diversispora eburnea</name>
    <dbReference type="NCBI Taxonomy" id="1213867"/>
    <lineage>
        <taxon>Eukaryota</taxon>
        <taxon>Fungi</taxon>
        <taxon>Fungi incertae sedis</taxon>
        <taxon>Mucoromycota</taxon>
        <taxon>Glomeromycotina</taxon>
        <taxon>Glomeromycetes</taxon>
        <taxon>Diversisporales</taxon>
        <taxon>Diversisporaceae</taxon>
        <taxon>Diversispora</taxon>
    </lineage>
</organism>
<feature type="non-terminal residue" evidence="1">
    <location>
        <position position="1"/>
    </location>
</feature>
<comment type="caution">
    <text evidence="1">The sequence shown here is derived from an EMBL/GenBank/DDBJ whole genome shotgun (WGS) entry which is preliminary data.</text>
</comment>
<proteinExistence type="predicted"/>
<dbReference type="EMBL" id="CAJVPK010003889">
    <property type="protein sequence ID" value="CAG8631980.1"/>
    <property type="molecule type" value="Genomic_DNA"/>
</dbReference>
<name>A0A9N9GXC9_9GLOM</name>
<evidence type="ECO:0000313" key="2">
    <source>
        <dbReference type="Proteomes" id="UP000789706"/>
    </source>
</evidence>
<dbReference type="AlphaFoldDB" id="A0A9N9GXC9"/>
<gene>
    <name evidence="1" type="ORF">DEBURN_LOCUS10816</name>
</gene>